<evidence type="ECO:0000313" key="2">
    <source>
        <dbReference type="EMBL" id="PYI64912.1"/>
    </source>
</evidence>
<evidence type="ECO:0000259" key="1">
    <source>
        <dbReference type="PROSITE" id="PS51186"/>
    </source>
</evidence>
<sequence>MVIGQAVAGSVRLKKTAVPDVLETGIWLARSFRGQGAARAALAAVLSLAAGRGYATVTAETDAGNQAALGTLRSIGFDASAPAGHNRVTASIALAGFRPLSGSPATGPSVR</sequence>
<reference evidence="2 3" key="1">
    <citation type="submission" date="2018-05" db="EMBL/GenBank/DDBJ databases">
        <title>Genetic diversity of glacier-inhabiting Cryobacterium bacteria in China and description of Cryobacterium mengkeensis sp. nov. and Arthrobacter glacialis sp. nov.</title>
        <authorList>
            <person name="Liu Q."/>
            <person name="Xin Y.-H."/>
        </authorList>
    </citation>
    <scope>NUCLEOTIDE SEQUENCE [LARGE SCALE GENOMIC DNA]</scope>
    <source>
        <strain evidence="2 3">LI2</strain>
    </source>
</reference>
<protein>
    <recommendedName>
        <fullName evidence="1">N-acetyltransferase domain-containing protein</fullName>
    </recommendedName>
</protein>
<dbReference type="Proteomes" id="UP000247832">
    <property type="component" value="Unassembled WGS sequence"/>
</dbReference>
<comment type="caution">
    <text evidence="2">The sequence shown here is derived from an EMBL/GenBank/DDBJ whole genome shotgun (WGS) entry which is preliminary data.</text>
</comment>
<dbReference type="PROSITE" id="PS51186">
    <property type="entry name" value="GNAT"/>
    <property type="match status" value="1"/>
</dbReference>
<keyword evidence="3" id="KW-1185">Reference proteome</keyword>
<dbReference type="Pfam" id="PF00583">
    <property type="entry name" value="Acetyltransf_1"/>
    <property type="match status" value="1"/>
</dbReference>
<dbReference type="InterPro" id="IPR016181">
    <property type="entry name" value="Acyl_CoA_acyltransferase"/>
</dbReference>
<accession>A0A2V5L358</accession>
<dbReference type="SUPFAM" id="SSF55729">
    <property type="entry name" value="Acyl-CoA N-acyltransferases (Nat)"/>
    <property type="match status" value="1"/>
</dbReference>
<evidence type="ECO:0000313" key="3">
    <source>
        <dbReference type="Proteomes" id="UP000247832"/>
    </source>
</evidence>
<dbReference type="GO" id="GO:0016747">
    <property type="term" value="F:acyltransferase activity, transferring groups other than amino-acyl groups"/>
    <property type="evidence" value="ECO:0007669"/>
    <property type="project" value="InterPro"/>
</dbReference>
<organism evidence="2 3">
    <name type="scientific">Arthrobacter livingstonensis</name>
    <dbReference type="NCBI Taxonomy" id="670078"/>
    <lineage>
        <taxon>Bacteria</taxon>
        <taxon>Bacillati</taxon>
        <taxon>Actinomycetota</taxon>
        <taxon>Actinomycetes</taxon>
        <taxon>Micrococcales</taxon>
        <taxon>Micrococcaceae</taxon>
        <taxon>Arthrobacter</taxon>
    </lineage>
</organism>
<dbReference type="AlphaFoldDB" id="A0A2V5L358"/>
<gene>
    <name evidence="2" type="ORF">CVV68_20310</name>
</gene>
<dbReference type="EMBL" id="QJVD01000035">
    <property type="protein sequence ID" value="PYI64912.1"/>
    <property type="molecule type" value="Genomic_DNA"/>
</dbReference>
<proteinExistence type="predicted"/>
<dbReference type="Gene3D" id="3.40.630.30">
    <property type="match status" value="1"/>
</dbReference>
<dbReference type="InterPro" id="IPR000182">
    <property type="entry name" value="GNAT_dom"/>
</dbReference>
<name>A0A2V5L358_9MICC</name>
<dbReference type="OrthoDB" id="4938828at2"/>
<feature type="domain" description="N-acetyltransferase" evidence="1">
    <location>
        <begin position="1"/>
        <end position="101"/>
    </location>
</feature>